<evidence type="ECO:0000313" key="2">
    <source>
        <dbReference type="Proteomes" id="UP000801492"/>
    </source>
</evidence>
<dbReference type="AlphaFoldDB" id="A0A8K0G3J5"/>
<name>A0A8K0G3J5_IGNLU</name>
<organism evidence="1 2">
    <name type="scientific">Ignelater luminosus</name>
    <name type="common">Cucubano</name>
    <name type="synonym">Pyrophorus luminosus</name>
    <dbReference type="NCBI Taxonomy" id="2038154"/>
    <lineage>
        <taxon>Eukaryota</taxon>
        <taxon>Metazoa</taxon>
        <taxon>Ecdysozoa</taxon>
        <taxon>Arthropoda</taxon>
        <taxon>Hexapoda</taxon>
        <taxon>Insecta</taxon>
        <taxon>Pterygota</taxon>
        <taxon>Neoptera</taxon>
        <taxon>Endopterygota</taxon>
        <taxon>Coleoptera</taxon>
        <taxon>Polyphaga</taxon>
        <taxon>Elateriformia</taxon>
        <taxon>Elateroidea</taxon>
        <taxon>Elateridae</taxon>
        <taxon>Agrypninae</taxon>
        <taxon>Pyrophorini</taxon>
        <taxon>Ignelater</taxon>
    </lineage>
</organism>
<reference evidence="1" key="1">
    <citation type="submission" date="2019-08" db="EMBL/GenBank/DDBJ databases">
        <title>The genome of the North American firefly Photinus pyralis.</title>
        <authorList>
            <consortium name="Photinus pyralis genome working group"/>
            <person name="Fallon T.R."/>
            <person name="Sander Lower S.E."/>
            <person name="Weng J.-K."/>
        </authorList>
    </citation>
    <scope>NUCLEOTIDE SEQUENCE</scope>
    <source>
        <strain evidence="1">TRF0915ILg1</strain>
        <tissue evidence="1">Whole body</tissue>
    </source>
</reference>
<dbReference type="OrthoDB" id="7925769at2759"/>
<comment type="caution">
    <text evidence="1">The sequence shown here is derived from an EMBL/GenBank/DDBJ whole genome shotgun (WGS) entry which is preliminary data.</text>
</comment>
<sequence>INFQAYKFASNEYRLFPVIFTINLCDVLRKNEFGLRNLYSCGSFPECPMEK</sequence>
<gene>
    <name evidence="1" type="ORF">ILUMI_15773</name>
</gene>
<accession>A0A8K0G3J5</accession>
<feature type="non-terminal residue" evidence="1">
    <location>
        <position position="1"/>
    </location>
</feature>
<evidence type="ECO:0000313" key="1">
    <source>
        <dbReference type="EMBL" id="KAF2890400.1"/>
    </source>
</evidence>
<dbReference type="EMBL" id="VTPC01053277">
    <property type="protein sequence ID" value="KAF2890400.1"/>
    <property type="molecule type" value="Genomic_DNA"/>
</dbReference>
<proteinExistence type="predicted"/>
<protein>
    <submittedName>
        <fullName evidence="1">Uncharacterized protein</fullName>
    </submittedName>
</protein>
<keyword evidence="2" id="KW-1185">Reference proteome</keyword>
<feature type="non-terminal residue" evidence="1">
    <location>
        <position position="51"/>
    </location>
</feature>
<dbReference type="Proteomes" id="UP000801492">
    <property type="component" value="Unassembled WGS sequence"/>
</dbReference>